<evidence type="ECO:0000313" key="4">
    <source>
        <dbReference type="Proteomes" id="UP001058271"/>
    </source>
</evidence>
<dbReference type="PANTHER" id="PTHR35526">
    <property type="entry name" value="ANTI-SIGMA-F FACTOR RSBW-RELATED"/>
    <property type="match status" value="1"/>
</dbReference>
<sequence>MKTSHLAFNGEVDDALIAVGLHGRWNRALRLDLAAGLRKCFAEQPRAVLVDLADLDDPAAQCVPTLLAGYHAAAAADPPVPLLVCAPGAVVRERLVATGVDRSIGVHDTADAARAAVRAGVPMPTVRRIELPGDDMSAALARDVTGQVCVEWSLAHLLHPARLIISELVTNAIEHAGGPFTVRLSLRGRLLHLAVQDRNPALPFMIDPAGHAPDARRPLDERGFGLRIVAAEATAWGAMPCRFGKTVWATLRALPLSA</sequence>
<dbReference type="InterPro" id="IPR036890">
    <property type="entry name" value="HATPase_C_sf"/>
</dbReference>
<keyword evidence="3" id="KW-0547">Nucleotide-binding</keyword>
<evidence type="ECO:0000256" key="1">
    <source>
        <dbReference type="ARBA" id="ARBA00022527"/>
    </source>
</evidence>
<organism evidence="3 4">
    <name type="scientific">Dactylosporangium roseum</name>
    <dbReference type="NCBI Taxonomy" id="47989"/>
    <lineage>
        <taxon>Bacteria</taxon>
        <taxon>Bacillati</taxon>
        <taxon>Actinomycetota</taxon>
        <taxon>Actinomycetes</taxon>
        <taxon>Micromonosporales</taxon>
        <taxon>Micromonosporaceae</taxon>
        <taxon>Dactylosporangium</taxon>
    </lineage>
</organism>
<dbReference type="SUPFAM" id="SSF55874">
    <property type="entry name" value="ATPase domain of HSP90 chaperone/DNA topoisomerase II/histidine kinase"/>
    <property type="match status" value="1"/>
</dbReference>
<dbReference type="Gene3D" id="3.30.750.24">
    <property type="entry name" value="STAS domain"/>
    <property type="match status" value="1"/>
</dbReference>
<protein>
    <submittedName>
        <fullName evidence="3">ATP-binding protein</fullName>
    </submittedName>
</protein>
<gene>
    <name evidence="3" type="ORF">Drose_23080</name>
</gene>
<dbReference type="EMBL" id="CP073721">
    <property type="protein sequence ID" value="UWZ34132.1"/>
    <property type="molecule type" value="Genomic_DNA"/>
</dbReference>
<reference evidence="3" key="1">
    <citation type="submission" date="2021-04" db="EMBL/GenBank/DDBJ databases">
        <title>Biosynthetic gene clusters of Dactylosporangioum roseum.</title>
        <authorList>
            <person name="Hartkoorn R.C."/>
            <person name="Beaudoing E."/>
            <person name="Hot D."/>
            <person name="Moureu S."/>
        </authorList>
    </citation>
    <scope>NUCLEOTIDE SEQUENCE</scope>
    <source>
        <strain evidence="3">NRRL B-16295</strain>
    </source>
</reference>
<keyword evidence="3" id="KW-0067">ATP-binding</keyword>
<dbReference type="Proteomes" id="UP001058271">
    <property type="component" value="Chromosome"/>
</dbReference>
<dbReference type="RefSeq" id="WP_260723429.1">
    <property type="nucleotide sequence ID" value="NZ_CP073721.1"/>
</dbReference>
<dbReference type="InterPro" id="IPR050267">
    <property type="entry name" value="Anti-sigma-factor_SerPK"/>
</dbReference>
<accession>A0ABY5YY16</accession>
<keyword evidence="1" id="KW-0418">Kinase</keyword>
<proteinExistence type="predicted"/>
<dbReference type="CDD" id="cd16936">
    <property type="entry name" value="HATPase_RsbW-like"/>
    <property type="match status" value="1"/>
</dbReference>
<evidence type="ECO:0000259" key="2">
    <source>
        <dbReference type="Pfam" id="PF13581"/>
    </source>
</evidence>
<keyword evidence="1" id="KW-0808">Transferase</keyword>
<dbReference type="InterPro" id="IPR003594">
    <property type="entry name" value="HATPase_dom"/>
</dbReference>
<dbReference type="InterPro" id="IPR036513">
    <property type="entry name" value="STAS_dom_sf"/>
</dbReference>
<dbReference type="GO" id="GO:0005524">
    <property type="term" value="F:ATP binding"/>
    <property type="evidence" value="ECO:0007669"/>
    <property type="project" value="UniProtKB-KW"/>
</dbReference>
<name>A0ABY5YY16_9ACTN</name>
<dbReference type="Gene3D" id="3.30.565.10">
    <property type="entry name" value="Histidine kinase-like ATPase, C-terminal domain"/>
    <property type="match status" value="1"/>
</dbReference>
<dbReference type="PANTHER" id="PTHR35526:SF3">
    <property type="entry name" value="ANTI-SIGMA-F FACTOR RSBW"/>
    <property type="match status" value="1"/>
</dbReference>
<keyword evidence="4" id="KW-1185">Reference proteome</keyword>
<keyword evidence="1" id="KW-0723">Serine/threonine-protein kinase</keyword>
<dbReference type="SUPFAM" id="SSF52091">
    <property type="entry name" value="SpoIIaa-like"/>
    <property type="match status" value="1"/>
</dbReference>
<feature type="domain" description="Histidine kinase/HSP90-like ATPase" evidence="2">
    <location>
        <begin position="160"/>
        <end position="230"/>
    </location>
</feature>
<evidence type="ECO:0000313" key="3">
    <source>
        <dbReference type="EMBL" id="UWZ34132.1"/>
    </source>
</evidence>
<dbReference type="Pfam" id="PF13581">
    <property type="entry name" value="HATPase_c_2"/>
    <property type="match status" value="1"/>
</dbReference>